<feature type="region of interest" description="Disordered" evidence="2">
    <location>
        <begin position="83"/>
        <end position="102"/>
    </location>
</feature>
<reference evidence="4 5" key="1">
    <citation type="submission" date="2022-05" db="EMBL/GenBank/DDBJ databases">
        <authorList>
            <consortium name="Genoscope - CEA"/>
            <person name="William W."/>
        </authorList>
    </citation>
    <scope>NUCLEOTIDE SEQUENCE [LARGE SCALE GENOMIC DNA]</scope>
</reference>
<comment type="caution">
    <text evidence="4">The sequence shown here is derived from an EMBL/GenBank/DDBJ whole genome shotgun (WGS) entry which is preliminary data.</text>
</comment>
<dbReference type="EC" id="2.4.2.-" evidence="1"/>
<dbReference type="EMBL" id="CALNXK010000137">
    <property type="protein sequence ID" value="CAH3166600.1"/>
    <property type="molecule type" value="Genomic_DNA"/>
</dbReference>
<dbReference type="Gene3D" id="3.90.228.10">
    <property type="match status" value="1"/>
</dbReference>
<evidence type="ECO:0000313" key="4">
    <source>
        <dbReference type="EMBL" id="CAH3166600.1"/>
    </source>
</evidence>
<evidence type="ECO:0000256" key="2">
    <source>
        <dbReference type="SAM" id="MobiDB-lite"/>
    </source>
</evidence>
<keyword evidence="1" id="KW-0328">Glycosyltransferase</keyword>
<dbReference type="PROSITE" id="PS51059">
    <property type="entry name" value="PARP_CATALYTIC"/>
    <property type="match status" value="1"/>
</dbReference>
<evidence type="ECO:0000313" key="5">
    <source>
        <dbReference type="Proteomes" id="UP001159405"/>
    </source>
</evidence>
<sequence>MEHLEPKEKRLKIVEISKNSDSNNNVSISKEAPFDSHNCKENQSIQRVETDHVEIDAGNGRLVCEHGVDCSETDLIHFADFWHPTKTDGDEEDDQKESGSHEVDECEVVELPFYSVEATQEVYDDPSDSESDNGDFVDGNSNTIKHCQEKDYSFDSLNPQLSRDDTILSRGPSIVKSYSLLSETERRELIRRAFEMKDLLKKELDKTLSIIEEKNKELRRFHSQLERGQLMVEGEREALDKDDLHYFPLFAEREYKEGSAAQMHFRLAESQFYRLVDTTDKYRVTKVEYVVNPVLIRRFHKSRQKLKNARGEETSYPVLAFHGTKETNIHSICNTGFRAPGDANFEHATDTGYYGRGVYFSEYPSYSMNYIRGASKLLLCQVLPGKVYRCTNLIHGEPLERGHDSHTSPDGKELVIFNSHHILPSYVVHYGEATGDFTYAKTVT</sequence>
<dbReference type="Proteomes" id="UP001159405">
    <property type="component" value="Unassembled WGS sequence"/>
</dbReference>
<proteinExistence type="predicted"/>
<keyword evidence="1" id="KW-0808">Transferase</keyword>
<keyword evidence="5" id="KW-1185">Reference proteome</keyword>
<dbReference type="InterPro" id="IPR012317">
    <property type="entry name" value="Poly(ADP-ribose)pol_cat_dom"/>
</dbReference>
<dbReference type="Pfam" id="PF00644">
    <property type="entry name" value="PARP"/>
    <property type="match status" value="1"/>
</dbReference>
<dbReference type="PANTHER" id="PTHR45740:SF2">
    <property type="entry name" value="POLY [ADP-RIBOSE] POLYMERASE"/>
    <property type="match status" value="1"/>
</dbReference>
<accession>A0ABN8QL31</accession>
<evidence type="ECO:0000256" key="1">
    <source>
        <dbReference type="RuleBase" id="RU362114"/>
    </source>
</evidence>
<keyword evidence="1" id="KW-0520">NAD</keyword>
<dbReference type="SUPFAM" id="SSF56399">
    <property type="entry name" value="ADP-ribosylation"/>
    <property type="match status" value="1"/>
</dbReference>
<organism evidence="4 5">
    <name type="scientific">Porites lobata</name>
    <dbReference type="NCBI Taxonomy" id="104759"/>
    <lineage>
        <taxon>Eukaryota</taxon>
        <taxon>Metazoa</taxon>
        <taxon>Cnidaria</taxon>
        <taxon>Anthozoa</taxon>
        <taxon>Hexacorallia</taxon>
        <taxon>Scleractinia</taxon>
        <taxon>Fungiina</taxon>
        <taxon>Poritidae</taxon>
        <taxon>Porites</taxon>
    </lineage>
</organism>
<dbReference type="PANTHER" id="PTHR45740">
    <property type="entry name" value="POLY [ADP-RIBOSE] POLYMERASE"/>
    <property type="match status" value="1"/>
</dbReference>
<gene>
    <name evidence="4" type="ORF">PLOB_00007752</name>
</gene>
<evidence type="ECO:0000259" key="3">
    <source>
        <dbReference type="PROSITE" id="PS51059"/>
    </source>
</evidence>
<feature type="domain" description="PARP catalytic" evidence="3">
    <location>
        <begin position="249"/>
        <end position="444"/>
    </location>
</feature>
<protein>
    <recommendedName>
        <fullName evidence="1">Poly [ADP-ribose] polymerase</fullName>
        <shortName evidence="1">PARP</shortName>
        <ecNumber evidence="1">2.4.2.-</ecNumber>
    </recommendedName>
</protein>
<name>A0ABN8QL31_9CNID</name>
<dbReference type="InterPro" id="IPR051712">
    <property type="entry name" value="ARTD-AVP"/>
</dbReference>